<comment type="caution">
    <text evidence="2">The sequence shown here is derived from an EMBL/GenBank/DDBJ whole genome shotgun (WGS) entry which is preliminary data.</text>
</comment>
<dbReference type="Proteomes" id="UP000582090">
    <property type="component" value="Unassembled WGS sequence"/>
</dbReference>
<evidence type="ECO:0000313" key="3">
    <source>
        <dbReference type="Proteomes" id="UP000582090"/>
    </source>
</evidence>
<sequence length="70" mass="7495">MTAGTNPSSNRMLRTAEAAVFTGLSASTLNKLRLAGDGPVYLKLGKAVVYDTTDLSAWLSSKRRRSTTFA</sequence>
<protein>
    <submittedName>
        <fullName evidence="2">Putative DNA-binding transcriptional regulator AlpA</fullName>
    </submittedName>
</protein>
<dbReference type="InterPro" id="IPR041657">
    <property type="entry name" value="HTH_17"/>
</dbReference>
<evidence type="ECO:0000259" key="1">
    <source>
        <dbReference type="Pfam" id="PF12728"/>
    </source>
</evidence>
<organism evidence="2 3">
    <name type="scientific">Rhizobium metallidurans</name>
    <dbReference type="NCBI Taxonomy" id="1265931"/>
    <lineage>
        <taxon>Bacteria</taxon>
        <taxon>Pseudomonadati</taxon>
        <taxon>Pseudomonadota</taxon>
        <taxon>Alphaproteobacteria</taxon>
        <taxon>Hyphomicrobiales</taxon>
        <taxon>Rhizobiaceae</taxon>
        <taxon>Rhizobium/Agrobacterium group</taxon>
        <taxon>Rhizobium</taxon>
    </lineage>
</organism>
<name>A0A7W6CR84_9HYPH</name>
<keyword evidence="3" id="KW-1185">Reference proteome</keyword>
<feature type="domain" description="Helix-turn-helix" evidence="1">
    <location>
        <begin position="12"/>
        <end position="62"/>
    </location>
</feature>
<dbReference type="Pfam" id="PF12728">
    <property type="entry name" value="HTH_17"/>
    <property type="match status" value="1"/>
</dbReference>
<dbReference type="EMBL" id="JACIDW010000011">
    <property type="protein sequence ID" value="MBB3965730.1"/>
    <property type="molecule type" value="Genomic_DNA"/>
</dbReference>
<dbReference type="AlphaFoldDB" id="A0A7W6CR84"/>
<accession>A0A7W6CR84</accession>
<keyword evidence="2" id="KW-0238">DNA-binding</keyword>
<gene>
    <name evidence="2" type="ORF">GGQ67_003405</name>
</gene>
<reference evidence="2 3" key="1">
    <citation type="submission" date="2020-08" db="EMBL/GenBank/DDBJ databases">
        <title>Genomic Encyclopedia of Type Strains, Phase IV (KMG-IV): sequencing the most valuable type-strain genomes for metagenomic binning, comparative biology and taxonomic classification.</title>
        <authorList>
            <person name="Goeker M."/>
        </authorList>
    </citation>
    <scope>NUCLEOTIDE SEQUENCE [LARGE SCALE GENOMIC DNA]</scope>
    <source>
        <strain evidence="2 3">DSM 26575</strain>
    </source>
</reference>
<evidence type="ECO:0000313" key="2">
    <source>
        <dbReference type="EMBL" id="MBB3965730.1"/>
    </source>
</evidence>
<dbReference type="SUPFAM" id="SSF46955">
    <property type="entry name" value="Putative DNA-binding domain"/>
    <property type="match status" value="1"/>
</dbReference>
<proteinExistence type="predicted"/>
<dbReference type="GO" id="GO:0003677">
    <property type="term" value="F:DNA binding"/>
    <property type="evidence" value="ECO:0007669"/>
    <property type="project" value="UniProtKB-KW"/>
</dbReference>
<dbReference type="RefSeq" id="WP_113528044.1">
    <property type="nucleotide sequence ID" value="NZ_JACIDW010000011.1"/>
</dbReference>
<dbReference type="InterPro" id="IPR009061">
    <property type="entry name" value="DNA-bd_dom_put_sf"/>
</dbReference>